<accession>A0AA91RKW1</accession>
<evidence type="ECO:0000313" key="3">
    <source>
        <dbReference type="EMBL" id="ORA98181.1"/>
    </source>
</evidence>
<evidence type="ECO:0000259" key="2">
    <source>
        <dbReference type="Pfam" id="PF07510"/>
    </source>
</evidence>
<gene>
    <name evidence="3" type="ORF">BST33_16960</name>
</gene>
<dbReference type="InterPro" id="IPR011089">
    <property type="entry name" value="GmrSD_C"/>
</dbReference>
<dbReference type="EMBL" id="MVHZ01000024">
    <property type="protein sequence ID" value="ORA98181.1"/>
    <property type="molecule type" value="Genomic_DNA"/>
</dbReference>
<proteinExistence type="predicted"/>
<dbReference type="Proteomes" id="UP000192320">
    <property type="component" value="Unassembled WGS sequence"/>
</dbReference>
<keyword evidence="4" id="KW-1185">Reference proteome</keyword>
<sequence>MTRRQLALIILTVVAVCAVIALLVALVVRPGATSPQPPLTSSYPKSSLPPLERLDALPVKGRAPKTGYDRALFGIPWSDDVTVEGGHNYCDTRTDILRRDLGAVMPDSGCAVASGVLKDPYTGKTVIYHQVPEEFSPIQIDHVVPLLDAWQKGAQVWDDLTRRNFANDPINLQTTTAAANQQKGSSDAATWLPANDAYRCTYATRIVEVKARYRLWVTEDEREALEGILRQCGKPIAPSSVGTTTSRPTVTYRAPAPPTTTHPRCYRNVKGVCVPLPSDAPYPPRGANALCTDGSYSFSDHRRGSCARHGGVHAWLD</sequence>
<evidence type="ECO:0000256" key="1">
    <source>
        <dbReference type="SAM" id="MobiDB-lite"/>
    </source>
</evidence>
<dbReference type="AlphaFoldDB" id="A0AA91RKW1"/>
<dbReference type="InterPro" id="IPR022236">
    <property type="entry name" value="DUF3761"/>
</dbReference>
<name>A0AA91RKW1_9MYCO</name>
<reference evidence="3 4" key="1">
    <citation type="submission" date="2017-02" db="EMBL/GenBank/DDBJ databases">
        <title>The new phylogeny of genus Mycobacterium.</title>
        <authorList>
            <person name="Tortoli E."/>
            <person name="Trovato A."/>
            <person name="Cirillo D.M."/>
        </authorList>
    </citation>
    <scope>NUCLEOTIDE SEQUENCE [LARGE SCALE GENOMIC DNA]</scope>
    <source>
        <strain evidence="3 4">DSM 45633</strain>
    </source>
</reference>
<dbReference type="PANTHER" id="PTHR24094:SF15">
    <property type="entry name" value="AMP-DEPENDENT SYNTHETASE_LIGASE DOMAIN-CONTAINING PROTEIN-RELATED"/>
    <property type="match status" value="1"/>
</dbReference>
<dbReference type="Pfam" id="PF07510">
    <property type="entry name" value="GmrSD_C"/>
    <property type="match status" value="1"/>
</dbReference>
<feature type="region of interest" description="Disordered" evidence="1">
    <location>
        <begin position="239"/>
        <end position="258"/>
    </location>
</feature>
<feature type="domain" description="GmrSD restriction endonucleases C-terminal" evidence="2">
    <location>
        <begin position="134"/>
        <end position="225"/>
    </location>
</feature>
<dbReference type="Pfam" id="PF12587">
    <property type="entry name" value="DUF3761"/>
    <property type="match status" value="1"/>
</dbReference>
<evidence type="ECO:0000313" key="4">
    <source>
        <dbReference type="Proteomes" id="UP000192320"/>
    </source>
</evidence>
<organism evidence="3 4">
    <name type="scientific">Mycolicibacter minnesotensis</name>
    <dbReference type="NCBI Taxonomy" id="1118379"/>
    <lineage>
        <taxon>Bacteria</taxon>
        <taxon>Bacillati</taxon>
        <taxon>Actinomycetota</taxon>
        <taxon>Actinomycetes</taxon>
        <taxon>Mycobacteriales</taxon>
        <taxon>Mycobacteriaceae</taxon>
        <taxon>Mycolicibacter</taxon>
    </lineage>
</organism>
<protein>
    <recommendedName>
        <fullName evidence="2">GmrSD restriction endonucleases C-terminal domain-containing protein</fullName>
    </recommendedName>
</protein>
<dbReference type="PANTHER" id="PTHR24094">
    <property type="entry name" value="SECRETED PROTEIN"/>
    <property type="match status" value="1"/>
</dbReference>
<comment type="caution">
    <text evidence="3">The sequence shown here is derived from an EMBL/GenBank/DDBJ whole genome shotgun (WGS) entry which is preliminary data.</text>
</comment>